<name>A0A1D1VKH0_RAMVA</name>
<keyword evidence="1" id="KW-0732">Signal</keyword>
<organism evidence="2 3">
    <name type="scientific">Ramazzottius varieornatus</name>
    <name type="common">Water bear</name>
    <name type="synonym">Tardigrade</name>
    <dbReference type="NCBI Taxonomy" id="947166"/>
    <lineage>
        <taxon>Eukaryota</taxon>
        <taxon>Metazoa</taxon>
        <taxon>Ecdysozoa</taxon>
        <taxon>Tardigrada</taxon>
        <taxon>Eutardigrada</taxon>
        <taxon>Parachela</taxon>
        <taxon>Hypsibioidea</taxon>
        <taxon>Ramazzottiidae</taxon>
        <taxon>Ramazzottius</taxon>
    </lineage>
</organism>
<evidence type="ECO:0000313" key="3">
    <source>
        <dbReference type="Proteomes" id="UP000186922"/>
    </source>
</evidence>
<evidence type="ECO:0000256" key="1">
    <source>
        <dbReference type="SAM" id="SignalP"/>
    </source>
</evidence>
<evidence type="ECO:0008006" key="4">
    <source>
        <dbReference type="Google" id="ProtNLM"/>
    </source>
</evidence>
<protein>
    <recommendedName>
        <fullName evidence="4">Protein quiver</fullName>
    </recommendedName>
</protein>
<evidence type="ECO:0000313" key="2">
    <source>
        <dbReference type="EMBL" id="GAV02122.1"/>
    </source>
</evidence>
<dbReference type="OrthoDB" id="75169at2759"/>
<dbReference type="Proteomes" id="UP000186922">
    <property type="component" value="Unassembled WGS sequence"/>
</dbReference>
<gene>
    <name evidence="2" type="primary">RvY_12724-1</name>
    <name evidence="2" type="synonym">RvY_12724.1</name>
    <name evidence="2" type="ORF">RvY_12724</name>
</gene>
<proteinExistence type="predicted"/>
<comment type="caution">
    <text evidence="2">The sequence shown here is derived from an EMBL/GenBank/DDBJ whole genome shotgun (WGS) entry which is preliminary data.</text>
</comment>
<dbReference type="EMBL" id="BDGG01000008">
    <property type="protein sequence ID" value="GAV02122.1"/>
    <property type="molecule type" value="Genomic_DNA"/>
</dbReference>
<feature type="chain" id="PRO_5008898539" description="Protein quiver" evidence="1">
    <location>
        <begin position="21"/>
        <end position="219"/>
    </location>
</feature>
<sequence length="219" mass="24319">MDFWIPLVVFMAFLIGEIACQLNCLVCSSVNGSNPACENGVADYNSKELIQRNCRSTIGAVHPSTPLQATACISLLGEYKDKNSNQVSYVVSRRCTASSSAWMQAKNVNCGLMDSDDHLPGERKFITGCVEACFENECNGKPLMKLSERLRPNMKEFIEDSQRADPGRKIRFPAVFALEENKRTMDGRIAHSINDGSELSTMFRGFLGIFPLIFVAFIL</sequence>
<accession>A0A1D1VKH0</accession>
<feature type="signal peptide" evidence="1">
    <location>
        <begin position="1"/>
        <end position="20"/>
    </location>
</feature>
<dbReference type="AlphaFoldDB" id="A0A1D1VKH0"/>
<reference evidence="2 3" key="1">
    <citation type="journal article" date="2016" name="Nat. Commun.">
        <title>Extremotolerant tardigrade genome and improved radiotolerance of human cultured cells by tardigrade-unique protein.</title>
        <authorList>
            <person name="Hashimoto T."/>
            <person name="Horikawa D.D."/>
            <person name="Saito Y."/>
            <person name="Kuwahara H."/>
            <person name="Kozuka-Hata H."/>
            <person name="Shin-I T."/>
            <person name="Minakuchi Y."/>
            <person name="Ohishi K."/>
            <person name="Motoyama A."/>
            <person name="Aizu T."/>
            <person name="Enomoto A."/>
            <person name="Kondo K."/>
            <person name="Tanaka S."/>
            <person name="Hara Y."/>
            <person name="Koshikawa S."/>
            <person name="Sagara H."/>
            <person name="Miura T."/>
            <person name="Yokobori S."/>
            <person name="Miyagawa K."/>
            <person name="Suzuki Y."/>
            <person name="Kubo T."/>
            <person name="Oyama M."/>
            <person name="Kohara Y."/>
            <person name="Fujiyama A."/>
            <person name="Arakawa K."/>
            <person name="Katayama T."/>
            <person name="Toyoda A."/>
            <person name="Kunieda T."/>
        </authorList>
    </citation>
    <scope>NUCLEOTIDE SEQUENCE [LARGE SCALE GENOMIC DNA]</scope>
    <source>
        <strain evidence="2 3">YOKOZUNA-1</strain>
    </source>
</reference>
<keyword evidence="3" id="KW-1185">Reference proteome</keyword>